<feature type="domain" description="Nucleotide-diphospho-sugar transferase" evidence="1">
    <location>
        <begin position="35"/>
        <end position="237"/>
    </location>
</feature>
<dbReference type="InterPro" id="IPR005069">
    <property type="entry name" value="Nucl-diP-sugar_transferase"/>
</dbReference>
<dbReference type="PANTHER" id="PTHR47032:SF1">
    <property type="entry name" value="UDP-D-XYLOSE:L-FUCOSE ALPHA-1,3-D-XYLOSYLTRANSFERASE-RELATED"/>
    <property type="match status" value="1"/>
</dbReference>
<evidence type="ECO:0000259" key="1">
    <source>
        <dbReference type="Pfam" id="PF03407"/>
    </source>
</evidence>
<dbReference type="GO" id="GO:0005794">
    <property type="term" value="C:Golgi apparatus"/>
    <property type="evidence" value="ECO:0007669"/>
    <property type="project" value="TreeGrafter"/>
</dbReference>
<dbReference type="InterPro" id="IPR052636">
    <property type="entry name" value="UDP-D-xylose:L-fucose_XylT"/>
</dbReference>
<dbReference type="EMBL" id="MN740412">
    <property type="protein sequence ID" value="QHU05355.1"/>
    <property type="molecule type" value="Genomic_DNA"/>
</dbReference>
<sequence length="245" mass="28965">MLPVLITYSNLGYIEFAKNLILSLANVLKNHKLHFYCLDEATYHELSLKPYDFLTIELFDQDVSLDFESYNTENYVKLTHTKTNVLKNALNKYPFIHFIDCDVVCLKEPTEEHYAPYAHYDIVFQYDWNFENNVPLNFFGTWQCTGNMSLRRSNGTISLLNKIEQAQTKSHTKNDQQCLMDVLIYQHISDIRHYRYTQLFVYPPEEYANGSWKGDTSRIYFFHANHVAGKEPKIELLKGLNQWYL</sequence>
<protein>
    <recommendedName>
        <fullName evidence="1">Nucleotide-diphospho-sugar transferase domain-containing protein</fullName>
    </recommendedName>
</protein>
<evidence type="ECO:0000313" key="2">
    <source>
        <dbReference type="EMBL" id="QHU05355.1"/>
    </source>
</evidence>
<dbReference type="AlphaFoldDB" id="A0A6C0JHS3"/>
<name>A0A6C0JHS3_9ZZZZ</name>
<reference evidence="2" key="1">
    <citation type="journal article" date="2020" name="Nature">
        <title>Giant virus diversity and host interactions through global metagenomics.</title>
        <authorList>
            <person name="Schulz F."/>
            <person name="Roux S."/>
            <person name="Paez-Espino D."/>
            <person name="Jungbluth S."/>
            <person name="Walsh D.A."/>
            <person name="Denef V.J."/>
            <person name="McMahon K.D."/>
            <person name="Konstantinidis K.T."/>
            <person name="Eloe-Fadrosh E.A."/>
            <person name="Kyrpides N.C."/>
            <person name="Woyke T."/>
        </authorList>
    </citation>
    <scope>NUCLEOTIDE SEQUENCE</scope>
    <source>
        <strain evidence="2">GVMAG-M-3300027734-16</strain>
    </source>
</reference>
<dbReference type="SUPFAM" id="SSF53448">
    <property type="entry name" value="Nucleotide-diphospho-sugar transferases"/>
    <property type="match status" value="1"/>
</dbReference>
<dbReference type="PANTHER" id="PTHR47032">
    <property type="entry name" value="UDP-D-XYLOSE:L-FUCOSE ALPHA-1,3-D-XYLOSYLTRANSFERASE-RELATED"/>
    <property type="match status" value="1"/>
</dbReference>
<proteinExistence type="predicted"/>
<organism evidence="2">
    <name type="scientific">viral metagenome</name>
    <dbReference type="NCBI Taxonomy" id="1070528"/>
    <lineage>
        <taxon>unclassified sequences</taxon>
        <taxon>metagenomes</taxon>
        <taxon>organismal metagenomes</taxon>
    </lineage>
</organism>
<dbReference type="GO" id="GO:0016757">
    <property type="term" value="F:glycosyltransferase activity"/>
    <property type="evidence" value="ECO:0007669"/>
    <property type="project" value="TreeGrafter"/>
</dbReference>
<dbReference type="InterPro" id="IPR029044">
    <property type="entry name" value="Nucleotide-diphossugar_trans"/>
</dbReference>
<accession>A0A6C0JHS3</accession>
<dbReference type="Pfam" id="PF03407">
    <property type="entry name" value="Nucleotid_trans"/>
    <property type="match status" value="1"/>
</dbReference>